<sequence>MAWGRTLLALLTVSALFLRWLPSHGPVVSALIAAAAVTAGGIFATQRIRYRRSSRGINAENLHADVGGVFALSAGVVLLGAFSLIAAFTF</sequence>
<dbReference type="AlphaFoldDB" id="A0A6P1NXI5"/>
<keyword evidence="4 5" id="KW-0472">Membrane</keyword>
<accession>A0A6P1NXI5</accession>
<dbReference type="Proteomes" id="UP000464186">
    <property type="component" value="Chromosome"/>
</dbReference>
<gene>
    <name evidence="7" type="ORF">GU243_10610</name>
</gene>
<evidence type="ECO:0000256" key="4">
    <source>
        <dbReference type="ARBA" id="ARBA00023136"/>
    </source>
</evidence>
<dbReference type="KEGG" id="psey:GU243_10610"/>
<reference evidence="7 8" key="1">
    <citation type="submission" date="2020-01" db="EMBL/GenBank/DDBJ databases">
        <title>Pseudarthrobacter psychrotolerans sp. nov., isolated from antarctic soil.</title>
        <authorList>
            <person name="Shin Y."/>
            <person name="Park W."/>
        </authorList>
    </citation>
    <scope>NUCLEOTIDE SEQUENCE [LARGE SCALE GENOMIC DNA]</scope>
    <source>
        <strain evidence="7 8">YJ56</strain>
    </source>
</reference>
<dbReference type="Pfam" id="PF02656">
    <property type="entry name" value="DUF202"/>
    <property type="match status" value="1"/>
</dbReference>
<organism evidence="7 8">
    <name type="scientific">Pseudarthrobacter psychrotolerans</name>
    <dbReference type="NCBI Taxonomy" id="2697569"/>
    <lineage>
        <taxon>Bacteria</taxon>
        <taxon>Bacillati</taxon>
        <taxon>Actinomycetota</taxon>
        <taxon>Actinomycetes</taxon>
        <taxon>Micrococcales</taxon>
        <taxon>Micrococcaceae</taxon>
        <taxon>Pseudarthrobacter</taxon>
    </lineage>
</organism>
<evidence type="ECO:0000259" key="6">
    <source>
        <dbReference type="Pfam" id="PF02656"/>
    </source>
</evidence>
<feature type="domain" description="DUF202" evidence="6">
    <location>
        <begin position="1"/>
        <end position="55"/>
    </location>
</feature>
<feature type="transmembrane region" description="Helical" evidence="5">
    <location>
        <begin position="66"/>
        <end position="88"/>
    </location>
</feature>
<proteinExistence type="predicted"/>
<comment type="subcellular location">
    <subcellularLocation>
        <location evidence="1">Endomembrane system</location>
        <topology evidence="1">Multi-pass membrane protein</topology>
    </subcellularLocation>
</comment>
<evidence type="ECO:0000256" key="1">
    <source>
        <dbReference type="ARBA" id="ARBA00004127"/>
    </source>
</evidence>
<dbReference type="EMBL" id="CP047898">
    <property type="protein sequence ID" value="QHK22272.1"/>
    <property type="molecule type" value="Genomic_DNA"/>
</dbReference>
<evidence type="ECO:0000313" key="7">
    <source>
        <dbReference type="EMBL" id="QHK22272.1"/>
    </source>
</evidence>
<evidence type="ECO:0000313" key="8">
    <source>
        <dbReference type="Proteomes" id="UP000464186"/>
    </source>
</evidence>
<dbReference type="GO" id="GO:0012505">
    <property type="term" value="C:endomembrane system"/>
    <property type="evidence" value="ECO:0007669"/>
    <property type="project" value="UniProtKB-SubCell"/>
</dbReference>
<evidence type="ECO:0000256" key="2">
    <source>
        <dbReference type="ARBA" id="ARBA00022692"/>
    </source>
</evidence>
<evidence type="ECO:0000256" key="5">
    <source>
        <dbReference type="SAM" id="Phobius"/>
    </source>
</evidence>
<dbReference type="InterPro" id="IPR003807">
    <property type="entry name" value="DUF202"/>
</dbReference>
<name>A0A6P1NXI5_9MICC</name>
<protein>
    <submittedName>
        <fullName evidence="7">DUF202 domain-containing protein</fullName>
    </submittedName>
</protein>
<keyword evidence="2 5" id="KW-0812">Transmembrane</keyword>
<keyword evidence="3 5" id="KW-1133">Transmembrane helix</keyword>
<evidence type="ECO:0000256" key="3">
    <source>
        <dbReference type="ARBA" id="ARBA00022989"/>
    </source>
</evidence>
<feature type="transmembrane region" description="Helical" evidence="5">
    <location>
        <begin position="27"/>
        <end position="45"/>
    </location>
</feature>
<keyword evidence="8" id="KW-1185">Reference proteome</keyword>